<accession>A0A0L6VBS8</accession>
<dbReference type="InterPro" id="IPR050568">
    <property type="entry name" value="Transcr_DNA_Rep_Reg"/>
</dbReference>
<keyword evidence="2" id="KW-0539">Nucleus</keyword>
<feature type="domain" description="Transcription factor CBF/NF-Y/archaeal histone" evidence="4">
    <location>
        <begin position="106"/>
        <end position="168"/>
    </location>
</feature>
<dbReference type="STRING" id="27349.A0A0L6VBS8"/>
<dbReference type="GO" id="GO:0008623">
    <property type="term" value="C:CHRAC"/>
    <property type="evidence" value="ECO:0007669"/>
    <property type="project" value="TreeGrafter"/>
</dbReference>
<reference evidence="5 6" key="1">
    <citation type="submission" date="2015-08" db="EMBL/GenBank/DDBJ databases">
        <title>Next Generation Sequencing and Analysis of the Genome of Puccinia sorghi L Schw, the Causal Agent of Maize Common Rust.</title>
        <authorList>
            <person name="Rochi L."/>
            <person name="Burguener G."/>
            <person name="Darino M."/>
            <person name="Turjanski A."/>
            <person name="Kreff E."/>
            <person name="Dieguez M.J."/>
            <person name="Sacco F."/>
        </authorList>
    </citation>
    <scope>NUCLEOTIDE SEQUENCE [LARGE SCALE GENOMIC DNA]</scope>
    <source>
        <strain evidence="5 6">RO10H11247</strain>
    </source>
</reference>
<evidence type="ECO:0000313" key="5">
    <source>
        <dbReference type="EMBL" id="KNZ58203.1"/>
    </source>
</evidence>
<dbReference type="PANTHER" id="PTHR10252">
    <property type="entry name" value="HISTONE-LIKE TRANSCRIPTION FACTOR CCAAT-RELATED"/>
    <property type="match status" value="1"/>
</dbReference>
<feature type="compositionally biased region" description="Acidic residues" evidence="3">
    <location>
        <begin position="28"/>
        <end position="57"/>
    </location>
</feature>
<evidence type="ECO:0000313" key="6">
    <source>
        <dbReference type="Proteomes" id="UP000037035"/>
    </source>
</evidence>
<dbReference type="AlphaFoldDB" id="A0A0L6VBS8"/>
<comment type="caution">
    <text evidence="5">The sequence shown here is derived from an EMBL/GenBank/DDBJ whole genome shotgun (WGS) entry which is preliminary data.</text>
</comment>
<dbReference type="InterPro" id="IPR009072">
    <property type="entry name" value="Histone-fold"/>
</dbReference>
<dbReference type="CDD" id="cd23645">
    <property type="entry name" value="HFD_Dpb3-like"/>
    <property type="match status" value="1"/>
</dbReference>
<evidence type="ECO:0000256" key="2">
    <source>
        <dbReference type="ARBA" id="ARBA00023242"/>
    </source>
</evidence>
<feature type="compositionally biased region" description="Acidic residues" evidence="3">
    <location>
        <begin position="256"/>
        <end position="270"/>
    </location>
</feature>
<dbReference type="InterPro" id="IPR003958">
    <property type="entry name" value="CBFA_NFYB_domain"/>
</dbReference>
<feature type="compositionally biased region" description="Pro residues" evidence="3">
    <location>
        <begin position="72"/>
        <end position="85"/>
    </location>
</feature>
<keyword evidence="6" id="KW-1185">Reference proteome</keyword>
<dbReference type="Gene3D" id="1.10.20.10">
    <property type="entry name" value="Histone, subunit A"/>
    <property type="match status" value="1"/>
</dbReference>
<feature type="region of interest" description="Disordered" evidence="3">
    <location>
        <begin position="199"/>
        <end position="270"/>
    </location>
</feature>
<dbReference type="SUPFAM" id="SSF47113">
    <property type="entry name" value="Histone-fold"/>
    <property type="match status" value="1"/>
</dbReference>
<comment type="subcellular location">
    <subcellularLocation>
        <location evidence="1">Nucleus</location>
    </subcellularLocation>
</comment>
<name>A0A0L6VBS8_9BASI</name>
<sequence>MVSSPLSSTLTTPPKSKADQEQPVLEELLGEDQDEVEDEQEEDEQDDEEGEETDYEEESKTSRPEQLDPQPQLQPPSNPDQPPAPQRNAQRNRKILPQKTVGTTILPVTRVTRAAKQDKDIKIVSKEAVFLISIATEFFIKKLTNSAFERAKRERRVFVKYNDVASAVKINAEYDWLEEVIPVTTSLGTLLADPTIPSSSTAMGNRLPTDALTKSNDFFPPKVPQSNALPAGNNNTDSLEPDLPLPHPEISPVADDGMDVDGHDELDDES</sequence>
<evidence type="ECO:0000256" key="1">
    <source>
        <dbReference type="ARBA" id="ARBA00004123"/>
    </source>
</evidence>
<organism evidence="5 6">
    <name type="scientific">Puccinia sorghi</name>
    <dbReference type="NCBI Taxonomy" id="27349"/>
    <lineage>
        <taxon>Eukaryota</taxon>
        <taxon>Fungi</taxon>
        <taxon>Dikarya</taxon>
        <taxon>Basidiomycota</taxon>
        <taxon>Pucciniomycotina</taxon>
        <taxon>Pucciniomycetes</taxon>
        <taxon>Pucciniales</taxon>
        <taxon>Pucciniaceae</taxon>
        <taxon>Puccinia</taxon>
    </lineage>
</organism>
<proteinExistence type="predicted"/>
<dbReference type="Proteomes" id="UP000037035">
    <property type="component" value="Unassembled WGS sequence"/>
</dbReference>
<dbReference type="PANTHER" id="PTHR10252:SF54">
    <property type="entry name" value="CHROMATIN ACCESSIBILITY COMPLEX PROTEIN 1"/>
    <property type="match status" value="1"/>
</dbReference>
<dbReference type="VEuPathDB" id="FungiDB:VP01_1977g3"/>
<dbReference type="GO" id="GO:0046982">
    <property type="term" value="F:protein heterodimerization activity"/>
    <property type="evidence" value="ECO:0007669"/>
    <property type="project" value="InterPro"/>
</dbReference>
<feature type="compositionally biased region" description="Low complexity" evidence="3">
    <location>
        <begin position="1"/>
        <end position="15"/>
    </location>
</feature>
<gene>
    <name evidence="5" type="ORF">VP01_1977g3</name>
</gene>
<dbReference type="GO" id="GO:0006261">
    <property type="term" value="P:DNA-templated DNA replication"/>
    <property type="evidence" value="ECO:0007669"/>
    <property type="project" value="TreeGrafter"/>
</dbReference>
<dbReference type="OrthoDB" id="636685at2759"/>
<evidence type="ECO:0000259" key="4">
    <source>
        <dbReference type="Pfam" id="PF00808"/>
    </source>
</evidence>
<protein>
    <recommendedName>
        <fullName evidence="4">Transcription factor CBF/NF-Y/archaeal histone domain-containing protein</fullName>
    </recommendedName>
</protein>
<dbReference type="Pfam" id="PF00808">
    <property type="entry name" value="CBFD_NFYB_HMF"/>
    <property type="match status" value="1"/>
</dbReference>
<feature type="compositionally biased region" description="Polar residues" evidence="3">
    <location>
        <begin position="224"/>
        <end position="238"/>
    </location>
</feature>
<feature type="region of interest" description="Disordered" evidence="3">
    <location>
        <begin position="1"/>
        <end position="99"/>
    </location>
</feature>
<dbReference type="EMBL" id="LAVV01006811">
    <property type="protein sequence ID" value="KNZ58203.1"/>
    <property type="molecule type" value="Genomic_DNA"/>
</dbReference>
<evidence type="ECO:0000256" key="3">
    <source>
        <dbReference type="SAM" id="MobiDB-lite"/>
    </source>
</evidence>